<reference evidence="3" key="1">
    <citation type="journal article" date="2019" name="Int. J. Syst. Evol. Microbiol.">
        <title>The Global Catalogue of Microorganisms (GCM) 10K type strain sequencing project: providing services to taxonomists for standard genome sequencing and annotation.</title>
        <authorList>
            <consortium name="The Broad Institute Genomics Platform"/>
            <consortium name="The Broad Institute Genome Sequencing Center for Infectious Disease"/>
            <person name="Wu L."/>
            <person name="Ma J."/>
        </authorList>
    </citation>
    <scope>NUCLEOTIDE SEQUENCE [LARGE SCALE GENOMIC DNA]</scope>
    <source>
        <strain evidence="3">KCTC 42107</strain>
    </source>
</reference>
<keyword evidence="3" id="KW-1185">Reference proteome</keyword>
<feature type="chain" id="PRO_5047187847" description="LTXXQ motif family protein" evidence="1">
    <location>
        <begin position="23"/>
        <end position="128"/>
    </location>
</feature>
<feature type="signal peptide" evidence="1">
    <location>
        <begin position="1"/>
        <end position="22"/>
    </location>
</feature>
<evidence type="ECO:0008006" key="4">
    <source>
        <dbReference type="Google" id="ProtNLM"/>
    </source>
</evidence>
<dbReference type="RefSeq" id="WP_379819665.1">
    <property type="nucleotide sequence ID" value="NZ_JBHUMD010000005.1"/>
</dbReference>
<gene>
    <name evidence="2" type="ORF">ACFSR3_03045</name>
</gene>
<comment type="caution">
    <text evidence="2">The sequence shown here is derived from an EMBL/GenBank/DDBJ whole genome shotgun (WGS) entry which is preliminary data.</text>
</comment>
<protein>
    <recommendedName>
        <fullName evidence="4">LTXXQ motif family protein</fullName>
    </recommendedName>
</protein>
<accession>A0ABW5NSJ3</accession>
<dbReference type="EMBL" id="JBHUMD010000005">
    <property type="protein sequence ID" value="MFD2601019.1"/>
    <property type="molecule type" value="Genomic_DNA"/>
</dbReference>
<evidence type="ECO:0000313" key="3">
    <source>
        <dbReference type="Proteomes" id="UP001597480"/>
    </source>
</evidence>
<proteinExistence type="predicted"/>
<keyword evidence="1" id="KW-0732">Signal</keyword>
<sequence>MKLRASFILIVFAFLFSTEVSAQVDRRIAPNQYKRDSRKPEKVDFVEQSTEYLTKALTLDDFQKAAIKEIIEGERESIMNLNTNRDMSADERRDKASAISARIYKKVLPLLSKEQAEKYTKMEESKKF</sequence>
<dbReference type="Proteomes" id="UP001597480">
    <property type="component" value="Unassembled WGS sequence"/>
</dbReference>
<evidence type="ECO:0000256" key="1">
    <source>
        <dbReference type="SAM" id="SignalP"/>
    </source>
</evidence>
<evidence type="ECO:0000313" key="2">
    <source>
        <dbReference type="EMBL" id="MFD2601019.1"/>
    </source>
</evidence>
<name>A0ABW5NSJ3_9FLAO</name>
<organism evidence="2 3">
    <name type="scientific">Flavobacterium suzhouense</name>
    <dbReference type="NCBI Taxonomy" id="1529638"/>
    <lineage>
        <taxon>Bacteria</taxon>
        <taxon>Pseudomonadati</taxon>
        <taxon>Bacteroidota</taxon>
        <taxon>Flavobacteriia</taxon>
        <taxon>Flavobacteriales</taxon>
        <taxon>Flavobacteriaceae</taxon>
        <taxon>Flavobacterium</taxon>
    </lineage>
</organism>